<evidence type="ECO:0000313" key="1">
    <source>
        <dbReference type="EMBL" id="KAF2500158.1"/>
    </source>
</evidence>
<keyword evidence="2" id="KW-1185">Reference proteome</keyword>
<dbReference type="AlphaFoldDB" id="A0A6A6R5Y2"/>
<dbReference type="EMBL" id="MU004183">
    <property type="protein sequence ID" value="KAF2500158.1"/>
    <property type="molecule type" value="Genomic_DNA"/>
</dbReference>
<name>A0A6A6R5Y2_9PEZI</name>
<gene>
    <name evidence="1" type="ORF">BU16DRAFT_238248</name>
</gene>
<accession>A0A6A6R5Y2</accession>
<evidence type="ECO:0000313" key="2">
    <source>
        <dbReference type="Proteomes" id="UP000799750"/>
    </source>
</evidence>
<protein>
    <submittedName>
        <fullName evidence="1">Uncharacterized protein</fullName>
    </submittedName>
</protein>
<dbReference type="Proteomes" id="UP000799750">
    <property type="component" value="Unassembled WGS sequence"/>
</dbReference>
<reference evidence="1" key="1">
    <citation type="journal article" date="2020" name="Stud. Mycol.">
        <title>101 Dothideomycetes genomes: a test case for predicting lifestyles and emergence of pathogens.</title>
        <authorList>
            <person name="Haridas S."/>
            <person name="Albert R."/>
            <person name="Binder M."/>
            <person name="Bloem J."/>
            <person name="Labutti K."/>
            <person name="Salamov A."/>
            <person name="Andreopoulos B."/>
            <person name="Baker S."/>
            <person name="Barry K."/>
            <person name="Bills G."/>
            <person name="Bluhm B."/>
            <person name="Cannon C."/>
            <person name="Castanera R."/>
            <person name="Culley D."/>
            <person name="Daum C."/>
            <person name="Ezra D."/>
            <person name="Gonzalez J."/>
            <person name="Henrissat B."/>
            <person name="Kuo A."/>
            <person name="Liang C."/>
            <person name="Lipzen A."/>
            <person name="Lutzoni F."/>
            <person name="Magnuson J."/>
            <person name="Mondo S."/>
            <person name="Nolan M."/>
            <person name="Ohm R."/>
            <person name="Pangilinan J."/>
            <person name="Park H.-J."/>
            <person name="Ramirez L."/>
            <person name="Alfaro M."/>
            <person name="Sun H."/>
            <person name="Tritt A."/>
            <person name="Yoshinaga Y."/>
            <person name="Zwiers L.-H."/>
            <person name="Turgeon B."/>
            <person name="Goodwin S."/>
            <person name="Spatafora J."/>
            <person name="Crous P."/>
            <person name="Grigoriev I."/>
        </authorList>
    </citation>
    <scope>NUCLEOTIDE SEQUENCE</scope>
    <source>
        <strain evidence="1">CBS 269.34</strain>
    </source>
</reference>
<proteinExistence type="predicted"/>
<organism evidence="1 2">
    <name type="scientific">Lophium mytilinum</name>
    <dbReference type="NCBI Taxonomy" id="390894"/>
    <lineage>
        <taxon>Eukaryota</taxon>
        <taxon>Fungi</taxon>
        <taxon>Dikarya</taxon>
        <taxon>Ascomycota</taxon>
        <taxon>Pezizomycotina</taxon>
        <taxon>Dothideomycetes</taxon>
        <taxon>Pleosporomycetidae</taxon>
        <taxon>Mytilinidiales</taxon>
        <taxon>Mytilinidiaceae</taxon>
        <taxon>Lophium</taxon>
    </lineage>
</organism>
<sequence>MPRQDRRLKPHRWAITSALHGCQPCHADTTSTPTSLLPTCQIHLGSSGCICRNLVPSGHRARLQGNRLRTPSGWAAEENEIIKVWSVTSGRFGPRPS</sequence>